<accession>A0ABQ8SI82</accession>
<name>A0ABQ8SI82_PERAM</name>
<keyword evidence="2" id="KW-1185">Reference proteome</keyword>
<dbReference type="Proteomes" id="UP001148838">
    <property type="component" value="Unassembled WGS sequence"/>
</dbReference>
<protein>
    <submittedName>
        <fullName evidence="1">Uncharacterized protein</fullName>
    </submittedName>
</protein>
<proteinExistence type="predicted"/>
<reference evidence="1 2" key="1">
    <citation type="journal article" date="2022" name="Allergy">
        <title>Genome assembly and annotation of Periplaneta americana reveal a comprehensive cockroach allergen profile.</title>
        <authorList>
            <person name="Wang L."/>
            <person name="Xiong Q."/>
            <person name="Saelim N."/>
            <person name="Wang L."/>
            <person name="Nong W."/>
            <person name="Wan A.T."/>
            <person name="Shi M."/>
            <person name="Liu X."/>
            <person name="Cao Q."/>
            <person name="Hui J.H.L."/>
            <person name="Sookrung N."/>
            <person name="Leung T.F."/>
            <person name="Tungtrongchitr A."/>
            <person name="Tsui S.K.W."/>
        </authorList>
    </citation>
    <scope>NUCLEOTIDE SEQUENCE [LARGE SCALE GENOMIC DNA]</scope>
    <source>
        <strain evidence="1">PWHHKU_190912</strain>
    </source>
</reference>
<sequence>MAGLCEGGNEPAGSLKAISRKSYFAPYFLPPRLNGKIYNFLQQVAPELLENVSLIMRQQMWMQQYEAPAHFTLLY</sequence>
<evidence type="ECO:0000313" key="2">
    <source>
        <dbReference type="Proteomes" id="UP001148838"/>
    </source>
</evidence>
<comment type="caution">
    <text evidence="1">The sequence shown here is derived from an EMBL/GenBank/DDBJ whole genome shotgun (WGS) entry which is preliminary data.</text>
</comment>
<organism evidence="1 2">
    <name type="scientific">Periplaneta americana</name>
    <name type="common">American cockroach</name>
    <name type="synonym">Blatta americana</name>
    <dbReference type="NCBI Taxonomy" id="6978"/>
    <lineage>
        <taxon>Eukaryota</taxon>
        <taxon>Metazoa</taxon>
        <taxon>Ecdysozoa</taxon>
        <taxon>Arthropoda</taxon>
        <taxon>Hexapoda</taxon>
        <taxon>Insecta</taxon>
        <taxon>Pterygota</taxon>
        <taxon>Neoptera</taxon>
        <taxon>Polyneoptera</taxon>
        <taxon>Dictyoptera</taxon>
        <taxon>Blattodea</taxon>
        <taxon>Blattoidea</taxon>
        <taxon>Blattidae</taxon>
        <taxon>Blattinae</taxon>
        <taxon>Periplaneta</taxon>
    </lineage>
</organism>
<gene>
    <name evidence="1" type="ORF">ANN_16170</name>
</gene>
<dbReference type="EMBL" id="JAJSOF020000027">
    <property type="protein sequence ID" value="KAJ4433858.1"/>
    <property type="molecule type" value="Genomic_DNA"/>
</dbReference>
<evidence type="ECO:0000313" key="1">
    <source>
        <dbReference type="EMBL" id="KAJ4433858.1"/>
    </source>
</evidence>